<dbReference type="GeneID" id="9669345"/>
<evidence type="ECO:0000313" key="4">
    <source>
        <dbReference type="Proteomes" id="UP000005206"/>
    </source>
</evidence>
<dbReference type="SUPFAM" id="SSF53720">
    <property type="entry name" value="ALDH-like"/>
    <property type="match status" value="1"/>
</dbReference>
<protein>
    <recommendedName>
        <fullName evidence="2">Aldehyde dehydrogenase domain-containing protein</fullName>
    </recommendedName>
</protein>
<dbReference type="InterPro" id="IPR050740">
    <property type="entry name" value="Aldehyde_DH_Superfamily"/>
</dbReference>
<keyword evidence="4" id="KW-1185">Reference proteome</keyword>
<dbReference type="Pfam" id="PF00171">
    <property type="entry name" value="Aldedh"/>
    <property type="match status" value="1"/>
</dbReference>
<dbReference type="InterPro" id="IPR016163">
    <property type="entry name" value="Ald_DH_C"/>
</dbReference>
<organism evidence="3 4">
    <name type="scientific">Fusarium vanettenii (strain ATCC MYA-4622 / CBS 123669 / FGSC 9596 / NRRL 45880 / 77-13-4)</name>
    <name type="common">Fusarium solani subsp. pisi</name>
    <dbReference type="NCBI Taxonomy" id="660122"/>
    <lineage>
        <taxon>Eukaryota</taxon>
        <taxon>Fungi</taxon>
        <taxon>Dikarya</taxon>
        <taxon>Ascomycota</taxon>
        <taxon>Pezizomycotina</taxon>
        <taxon>Sordariomycetes</taxon>
        <taxon>Hypocreomycetidae</taxon>
        <taxon>Hypocreales</taxon>
        <taxon>Nectriaceae</taxon>
        <taxon>Fusarium</taxon>
        <taxon>Fusarium solani species complex</taxon>
        <taxon>Fusarium vanettenii</taxon>
    </lineage>
</organism>
<dbReference type="EMBL" id="GG698928">
    <property type="protein sequence ID" value="EEU36451.1"/>
    <property type="molecule type" value="Genomic_DNA"/>
</dbReference>
<dbReference type="OrthoDB" id="310895at2759"/>
<dbReference type="STRING" id="660122.C7ZHP4"/>
<dbReference type="KEGG" id="nhe:NECHADRAFT_81210"/>
<sequence>MSNPNVPLIIDNQNLLTQVTFDVVNPTNGEIQHRSSTSGINLIKDVGGKISSISGSIPTLLGEEDHGLIYKEPFGAILAIAPWNGPYILGVRNVVLPLGAGNTVILKGSEMAPRSFWAVGDVFRQAGLPAGCLNVLYHRPQDAAQVTAALIAHPAVQKIGFTGSTPVGKIVASMAGQHAKPIILELGGKSSCIVLDDADVEKAAMGCALGSFMNAGQVCMSTERIIVQKSIVEKFRTAFKSAVESTYGASQPAPVLINQRAVLKANKLVRDAVQKGAQISMGNLEEEVVNTSMRPIVMEGITREMDIYKTESFGPTVSLFVVDNDEEAVALANDTEHGLTAAVFSGNVGRALKLAQDIESGAVHINCMTIHDEASLPHGGVKESGFGRFGGAGGFDEWLKLKSVTWRV</sequence>
<dbReference type="RefSeq" id="XP_003042164.1">
    <property type="nucleotide sequence ID" value="XM_003042118.1"/>
</dbReference>
<dbReference type="GO" id="GO:0009450">
    <property type="term" value="P:gamma-aminobutyric acid catabolic process"/>
    <property type="evidence" value="ECO:0007669"/>
    <property type="project" value="TreeGrafter"/>
</dbReference>
<dbReference type="VEuPathDB" id="FungiDB:NECHADRAFT_81210"/>
<dbReference type="OMA" id="NWYGFNV"/>
<dbReference type="PANTHER" id="PTHR43353">
    <property type="entry name" value="SUCCINATE-SEMIALDEHYDE DEHYDROGENASE, MITOCHONDRIAL"/>
    <property type="match status" value="1"/>
</dbReference>
<dbReference type="InterPro" id="IPR016162">
    <property type="entry name" value="Ald_DH_N"/>
</dbReference>
<reference evidence="3 4" key="1">
    <citation type="journal article" date="2009" name="PLoS Genet.">
        <title>The genome of Nectria haematococca: contribution of supernumerary chromosomes to gene expansion.</title>
        <authorList>
            <person name="Coleman J.J."/>
            <person name="Rounsley S.D."/>
            <person name="Rodriguez-Carres M."/>
            <person name="Kuo A."/>
            <person name="Wasmann C.C."/>
            <person name="Grimwood J."/>
            <person name="Schmutz J."/>
            <person name="Taga M."/>
            <person name="White G.J."/>
            <person name="Zhou S."/>
            <person name="Schwartz D.C."/>
            <person name="Freitag M."/>
            <person name="Ma L.J."/>
            <person name="Danchin E.G."/>
            <person name="Henrissat B."/>
            <person name="Coutinho P.M."/>
            <person name="Nelson D.R."/>
            <person name="Straney D."/>
            <person name="Napoli C.A."/>
            <person name="Barker B.M."/>
            <person name="Gribskov M."/>
            <person name="Rep M."/>
            <person name="Kroken S."/>
            <person name="Molnar I."/>
            <person name="Rensing C."/>
            <person name="Kennell J.C."/>
            <person name="Zamora J."/>
            <person name="Farman M.L."/>
            <person name="Selker E.U."/>
            <person name="Salamov A."/>
            <person name="Shapiro H."/>
            <person name="Pangilinan J."/>
            <person name="Lindquist E."/>
            <person name="Lamers C."/>
            <person name="Grigoriev I.V."/>
            <person name="Geiser D.M."/>
            <person name="Covert S.F."/>
            <person name="Temporini E."/>
            <person name="Vanetten H.D."/>
        </authorList>
    </citation>
    <scope>NUCLEOTIDE SEQUENCE [LARGE SCALE GENOMIC DNA]</scope>
    <source>
        <strain evidence="4">ATCC MYA-4622 / CBS 123669 / FGSC 9596 / NRRL 45880 / 77-13-4</strain>
    </source>
</reference>
<dbReference type="InterPro" id="IPR016161">
    <property type="entry name" value="Ald_DH/histidinol_DH"/>
</dbReference>
<evidence type="ECO:0000256" key="1">
    <source>
        <dbReference type="ARBA" id="ARBA00023002"/>
    </source>
</evidence>
<dbReference type="InParanoid" id="C7ZHP4"/>
<dbReference type="Proteomes" id="UP000005206">
    <property type="component" value="Chromosome 6"/>
</dbReference>
<dbReference type="PANTHER" id="PTHR43353:SF6">
    <property type="entry name" value="CYTOPLASMIC ALDEHYDE DEHYDROGENASE (EUROFUNG)"/>
    <property type="match status" value="1"/>
</dbReference>
<dbReference type="eggNOG" id="KOG2451">
    <property type="taxonomic scope" value="Eukaryota"/>
</dbReference>
<name>C7ZHP4_FUSV7</name>
<dbReference type="GO" id="GO:0004777">
    <property type="term" value="F:succinate-semialdehyde dehydrogenase (NAD+) activity"/>
    <property type="evidence" value="ECO:0007669"/>
    <property type="project" value="TreeGrafter"/>
</dbReference>
<dbReference type="HOGENOM" id="CLU_005391_1_0_1"/>
<dbReference type="Gene3D" id="3.40.309.10">
    <property type="entry name" value="Aldehyde Dehydrogenase, Chain A, domain 2"/>
    <property type="match status" value="1"/>
</dbReference>
<keyword evidence="1" id="KW-0560">Oxidoreductase</keyword>
<evidence type="ECO:0000259" key="2">
    <source>
        <dbReference type="Pfam" id="PF00171"/>
    </source>
</evidence>
<gene>
    <name evidence="3" type="ORF">NECHADRAFT_81210</name>
</gene>
<dbReference type="InterPro" id="IPR015590">
    <property type="entry name" value="Aldehyde_DH_dom"/>
</dbReference>
<dbReference type="Gene3D" id="3.40.605.10">
    <property type="entry name" value="Aldehyde Dehydrogenase, Chain A, domain 1"/>
    <property type="match status" value="1"/>
</dbReference>
<proteinExistence type="predicted"/>
<accession>C7ZHP4</accession>
<dbReference type="AlphaFoldDB" id="C7ZHP4"/>
<evidence type="ECO:0000313" key="3">
    <source>
        <dbReference type="EMBL" id="EEU36451.1"/>
    </source>
</evidence>
<feature type="domain" description="Aldehyde dehydrogenase" evidence="2">
    <location>
        <begin position="35"/>
        <end position="404"/>
    </location>
</feature>